<dbReference type="Gene3D" id="2.40.290.10">
    <property type="match status" value="1"/>
</dbReference>
<dbReference type="AlphaFoldDB" id="A0A0G0Q928"/>
<feature type="domain" description="Ku" evidence="3">
    <location>
        <begin position="52"/>
        <end position="180"/>
    </location>
</feature>
<sequence length="264" mass="30546">MRSIWSGAITFGLIYIPVKLYSASTERRLDFDMLRKDDLCPIRYARICKSSGEEVPYSEIVKGYQYRKGDYVVLSNSDFKKASPKKTQTIEILEFTNQKEIDVKYFQKPYYLEPEKEASKVYMLLREALNKTQKVGVGKIVIRNTEHLAVIKSEEDVLILNEIRYSSEIRSTKELSVPKKENISEQEIDMAVKLIDQLTKPFEPQKFRDEYTEELKKLIAEKAKGKTPSYKEISMPPPPSEVEDILGKLRESLKESQHGGHSHI</sequence>
<evidence type="ECO:0000259" key="3">
    <source>
        <dbReference type="SMART" id="SM00559"/>
    </source>
</evidence>
<comment type="similarity">
    <text evidence="2">Belongs to the prokaryotic Ku family.</text>
</comment>
<dbReference type="SMART" id="SM00559">
    <property type="entry name" value="Ku78"/>
    <property type="match status" value="1"/>
</dbReference>
<evidence type="ECO:0000313" key="4">
    <source>
        <dbReference type="EMBL" id="KKR33836.1"/>
    </source>
</evidence>
<keyword evidence="2" id="KW-0234">DNA repair</keyword>
<comment type="caution">
    <text evidence="4">The sequence shown here is derived from an EMBL/GenBank/DDBJ whole genome shotgun (WGS) entry which is preliminary data.</text>
</comment>
<evidence type="ECO:0000313" key="5">
    <source>
        <dbReference type="Proteomes" id="UP000034539"/>
    </source>
</evidence>
<proteinExistence type="inferred from homology"/>
<dbReference type="InterPro" id="IPR006164">
    <property type="entry name" value="DNA_bd_Ku70/Ku80"/>
</dbReference>
<dbReference type="EMBL" id="LBXN01000011">
    <property type="protein sequence ID" value="KKR33836.1"/>
    <property type="molecule type" value="Genomic_DNA"/>
</dbReference>
<organism evidence="4 5">
    <name type="scientific">Candidatus Gottesmanbacteria bacterium GW2011_GWC2_39_8</name>
    <dbReference type="NCBI Taxonomy" id="1618450"/>
    <lineage>
        <taxon>Bacteria</taxon>
        <taxon>Candidatus Gottesmaniibacteriota</taxon>
    </lineage>
</organism>
<gene>
    <name evidence="2" type="primary">ku</name>
    <name evidence="4" type="ORF">UT63_C0011G0018</name>
</gene>
<evidence type="ECO:0000256" key="2">
    <source>
        <dbReference type="HAMAP-Rule" id="MF_01875"/>
    </source>
</evidence>
<dbReference type="PANTHER" id="PTHR41251">
    <property type="entry name" value="NON-HOMOLOGOUS END JOINING PROTEIN KU"/>
    <property type="match status" value="1"/>
</dbReference>
<keyword evidence="1 2" id="KW-0238">DNA-binding</keyword>
<name>A0A0G0Q928_9BACT</name>
<dbReference type="NCBIfam" id="TIGR02772">
    <property type="entry name" value="Ku_bact"/>
    <property type="match status" value="1"/>
</dbReference>
<dbReference type="Pfam" id="PF02735">
    <property type="entry name" value="Ku"/>
    <property type="match status" value="1"/>
</dbReference>
<accession>A0A0G0Q928</accession>
<dbReference type="CDD" id="cd00789">
    <property type="entry name" value="KU_like"/>
    <property type="match status" value="1"/>
</dbReference>
<dbReference type="InterPro" id="IPR009187">
    <property type="entry name" value="Prok_Ku"/>
</dbReference>
<dbReference type="PANTHER" id="PTHR41251:SF1">
    <property type="entry name" value="NON-HOMOLOGOUS END JOINING PROTEIN KU"/>
    <property type="match status" value="1"/>
</dbReference>
<dbReference type="GO" id="GO:0006303">
    <property type="term" value="P:double-strand break repair via nonhomologous end joining"/>
    <property type="evidence" value="ECO:0007669"/>
    <property type="project" value="UniProtKB-UniRule"/>
</dbReference>
<dbReference type="GO" id="GO:0003690">
    <property type="term" value="F:double-stranded DNA binding"/>
    <property type="evidence" value="ECO:0007669"/>
    <property type="project" value="UniProtKB-UniRule"/>
</dbReference>
<dbReference type="SUPFAM" id="SSF100939">
    <property type="entry name" value="SPOC domain-like"/>
    <property type="match status" value="1"/>
</dbReference>
<keyword evidence="2" id="KW-0233">DNA recombination</keyword>
<keyword evidence="2" id="KW-0227">DNA damage</keyword>
<dbReference type="HAMAP" id="MF_01875">
    <property type="entry name" value="Prokaryotic_Ku"/>
    <property type="match status" value="1"/>
</dbReference>
<dbReference type="InterPro" id="IPR016194">
    <property type="entry name" value="SPOC-like_C_dom_sf"/>
</dbReference>
<reference evidence="4 5" key="1">
    <citation type="journal article" date="2015" name="Nature">
        <title>rRNA introns, odd ribosomes, and small enigmatic genomes across a large radiation of phyla.</title>
        <authorList>
            <person name="Brown C.T."/>
            <person name="Hug L.A."/>
            <person name="Thomas B.C."/>
            <person name="Sharon I."/>
            <person name="Castelle C.J."/>
            <person name="Singh A."/>
            <person name="Wilkins M.J."/>
            <person name="Williams K.H."/>
            <person name="Banfield J.F."/>
        </authorList>
    </citation>
    <scope>NUCLEOTIDE SEQUENCE [LARGE SCALE GENOMIC DNA]</scope>
</reference>
<dbReference type="GO" id="GO:0006310">
    <property type="term" value="P:DNA recombination"/>
    <property type="evidence" value="ECO:0007669"/>
    <property type="project" value="UniProtKB-KW"/>
</dbReference>
<comment type="function">
    <text evidence="2">With LigD forms a non-homologous end joining (NHEJ) DNA repair enzyme, which repairs dsDNA breaks with reduced fidelity. Binds linear dsDNA with 5'- and 3'- overhangs but not closed circular dsDNA nor ssDNA. Recruits and stimulates the ligase activity of LigD.</text>
</comment>
<protein>
    <recommendedName>
        <fullName evidence="2">Non-homologous end joining protein Ku</fullName>
    </recommendedName>
</protein>
<dbReference type="PIRSF" id="PIRSF006493">
    <property type="entry name" value="Prok_Ku"/>
    <property type="match status" value="1"/>
</dbReference>
<dbReference type="Proteomes" id="UP000034539">
    <property type="component" value="Unassembled WGS sequence"/>
</dbReference>
<evidence type="ECO:0000256" key="1">
    <source>
        <dbReference type="ARBA" id="ARBA00023125"/>
    </source>
</evidence>
<comment type="subunit">
    <text evidence="2">Homodimer. Interacts with LigD.</text>
</comment>